<proteinExistence type="predicted"/>
<evidence type="ECO:0000313" key="3">
    <source>
        <dbReference type="Proteomes" id="UP000603453"/>
    </source>
</evidence>
<evidence type="ECO:0000313" key="2">
    <source>
        <dbReference type="EMBL" id="KAG2204530.1"/>
    </source>
</evidence>
<evidence type="ECO:0000256" key="1">
    <source>
        <dbReference type="SAM" id="MobiDB-lite"/>
    </source>
</evidence>
<dbReference type="EMBL" id="JAEPRD010000043">
    <property type="protein sequence ID" value="KAG2204530.1"/>
    <property type="molecule type" value="Genomic_DNA"/>
</dbReference>
<comment type="caution">
    <text evidence="2">The sequence shown here is derived from an EMBL/GenBank/DDBJ whole genome shotgun (WGS) entry which is preliminary data.</text>
</comment>
<accession>A0A8H7V291</accession>
<dbReference type="AlphaFoldDB" id="A0A8H7V291"/>
<dbReference type="OrthoDB" id="2256030at2759"/>
<feature type="compositionally biased region" description="Low complexity" evidence="1">
    <location>
        <begin position="70"/>
        <end position="84"/>
    </location>
</feature>
<keyword evidence="3" id="KW-1185">Reference proteome</keyword>
<organism evidence="2 3">
    <name type="scientific">Mucor saturninus</name>
    <dbReference type="NCBI Taxonomy" id="64648"/>
    <lineage>
        <taxon>Eukaryota</taxon>
        <taxon>Fungi</taxon>
        <taxon>Fungi incertae sedis</taxon>
        <taxon>Mucoromycota</taxon>
        <taxon>Mucoromycotina</taxon>
        <taxon>Mucoromycetes</taxon>
        <taxon>Mucorales</taxon>
        <taxon>Mucorineae</taxon>
        <taxon>Mucoraceae</taxon>
        <taxon>Mucor</taxon>
    </lineage>
</organism>
<protein>
    <submittedName>
        <fullName evidence="2">Uncharacterized protein</fullName>
    </submittedName>
</protein>
<dbReference type="Proteomes" id="UP000603453">
    <property type="component" value="Unassembled WGS sequence"/>
</dbReference>
<feature type="region of interest" description="Disordered" evidence="1">
    <location>
        <begin position="66"/>
        <end position="94"/>
    </location>
</feature>
<gene>
    <name evidence="2" type="ORF">INT47_012589</name>
</gene>
<reference evidence="2" key="1">
    <citation type="submission" date="2020-12" db="EMBL/GenBank/DDBJ databases">
        <title>Metabolic potential, ecology and presence of endohyphal bacteria is reflected in genomic diversity of Mucoromycotina.</title>
        <authorList>
            <person name="Muszewska A."/>
            <person name="Okrasinska A."/>
            <person name="Steczkiewicz K."/>
            <person name="Drgas O."/>
            <person name="Orlowska M."/>
            <person name="Perlinska-Lenart U."/>
            <person name="Aleksandrzak-Piekarczyk T."/>
            <person name="Szatraj K."/>
            <person name="Zielenkiewicz U."/>
            <person name="Pilsyk S."/>
            <person name="Malc E."/>
            <person name="Mieczkowski P."/>
            <person name="Kruszewska J.S."/>
            <person name="Biernat P."/>
            <person name="Pawlowska J."/>
        </authorList>
    </citation>
    <scope>NUCLEOTIDE SEQUENCE</scope>
    <source>
        <strain evidence="2">WA0000017839</strain>
    </source>
</reference>
<sequence>MNLLTKFRNEYKKIFSDPKRCPSLILDFDTLWYQAQADKALEIERNKLSLPILQSTTDLLRQRINTQDINSNSSNTHSSNIDSSEPNDSEEEPFTTNEEAFLSRIILNEETPLCLQEFRKFQDKAFSRAKTYGLFVNSNMFEVLSLQHIVLLKKHTYKQIDVEEFHENMLDNYISDSFNVEKDERDSIKLMFLIARNSGLKMEPRDRQTL</sequence>
<name>A0A8H7V291_9FUNG</name>